<sequence>MATRSGSGVLSSDGLCVRSFSASEVLRLTLAGSEEANAGRWYATASEAAKGKLCEAYKLEPYPTDAQMDKLSRALRAPSRECIRTFYHSMHVKAQELCGHG</sequence>
<gene>
    <name evidence="1" type="ORF">A3770_11p63600</name>
</gene>
<dbReference type="AlphaFoldDB" id="A0A5B8MWD0"/>
<evidence type="ECO:0000313" key="1">
    <source>
        <dbReference type="EMBL" id="QDZ23842.1"/>
    </source>
</evidence>
<dbReference type="EMBL" id="CP031044">
    <property type="protein sequence ID" value="QDZ23842.1"/>
    <property type="molecule type" value="Genomic_DNA"/>
</dbReference>
<evidence type="ECO:0000313" key="2">
    <source>
        <dbReference type="Proteomes" id="UP000316726"/>
    </source>
</evidence>
<dbReference type="Proteomes" id="UP000316726">
    <property type="component" value="Chromosome 11"/>
</dbReference>
<reference evidence="1 2" key="1">
    <citation type="submission" date="2018-07" db="EMBL/GenBank/DDBJ databases">
        <title>The complete nuclear genome of the prasinophyte Chloropicon primus (CCMP1205).</title>
        <authorList>
            <person name="Pombert J.-F."/>
            <person name="Otis C."/>
            <person name="Turmel M."/>
            <person name="Lemieux C."/>
        </authorList>
    </citation>
    <scope>NUCLEOTIDE SEQUENCE [LARGE SCALE GENOMIC DNA]</scope>
    <source>
        <strain evidence="1 2">CCMP1205</strain>
    </source>
</reference>
<evidence type="ECO:0008006" key="3">
    <source>
        <dbReference type="Google" id="ProtNLM"/>
    </source>
</evidence>
<organism evidence="1 2">
    <name type="scientific">Chloropicon primus</name>
    <dbReference type="NCBI Taxonomy" id="1764295"/>
    <lineage>
        <taxon>Eukaryota</taxon>
        <taxon>Viridiplantae</taxon>
        <taxon>Chlorophyta</taxon>
        <taxon>Chloropicophyceae</taxon>
        <taxon>Chloropicales</taxon>
        <taxon>Chloropicaceae</taxon>
        <taxon>Chloropicon</taxon>
    </lineage>
</organism>
<name>A0A5B8MWD0_9CHLO</name>
<accession>A0A5B8MWD0</accession>
<keyword evidence="2" id="KW-1185">Reference proteome</keyword>
<protein>
    <recommendedName>
        <fullName evidence="3">Homeobox domain-containing protein</fullName>
    </recommendedName>
</protein>
<proteinExistence type="predicted"/>